<reference evidence="2" key="1">
    <citation type="submission" date="2022-12" db="EMBL/GenBank/DDBJ databases">
        <title>Marinomonas 15G1-11 sp. nov, isolated from marine algae.</title>
        <authorList>
            <person name="Butt M."/>
            <person name="Choi D.G."/>
            <person name="Kim J.M."/>
            <person name="Lee J.K."/>
            <person name="Baek J.H."/>
            <person name="Jeon C.O."/>
        </authorList>
    </citation>
    <scope>NUCLEOTIDE SEQUENCE</scope>
    <source>
        <strain evidence="2">15G1-11</strain>
    </source>
</reference>
<proteinExistence type="predicted"/>
<evidence type="ECO:0000313" key="3">
    <source>
        <dbReference type="Proteomes" id="UP001149719"/>
    </source>
</evidence>
<sequence length="270" mass="31207">MQLSWVKNRLYSQFKKHPFGKLLPDVFFKNAPLNYINVALLILLQISVWGTGIFSLWQESQKNRLNVQKAQSKLLLQEKLLEGDYFPEYLKKHNWLSWKWTHGACHENIDTTEGKQEADDHTLKMCLQLEGETSDDEWRTALIQLDEFAPFFPVSMSWKRLIPQKTWGRLYLQLIKRTANRAAYPLFPFAPYPSASVLDNVQLVGTVFANDQWRSLLVIDGHSLSVSQGDWLPIIMASVESIEQNEVKLSNLNGDITSVYLQPPVLEEEL</sequence>
<gene>
    <name evidence="2" type="ORF">O1D97_06340</name>
</gene>
<keyword evidence="1" id="KW-0812">Transmembrane</keyword>
<feature type="transmembrane region" description="Helical" evidence="1">
    <location>
        <begin position="35"/>
        <end position="57"/>
    </location>
</feature>
<dbReference type="Proteomes" id="UP001149719">
    <property type="component" value="Unassembled WGS sequence"/>
</dbReference>
<comment type="caution">
    <text evidence="2">The sequence shown here is derived from an EMBL/GenBank/DDBJ whole genome shotgun (WGS) entry which is preliminary data.</text>
</comment>
<name>A0ABT4JSG4_9GAMM</name>
<accession>A0ABT4JSG4</accession>
<evidence type="ECO:0000256" key="1">
    <source>
        <dbReference type="SAM" id="Phobius"/>
    </source>
</evidence>
<evidence type="ECO:0000313" key="2">
    <source>
        <dbReference type="EMBL" id="MCZ2721273.1"/>
    </source>
</evidence>
<dbReference type="EMBL" id="JAPUBN010000013">
    <property type="protein sequence ID" value="MCZ2721273.1"/>
    <property type="molecule type" value="Genomic_DNA"/>
</dbReference>
<dbReference type="RefSeq" id="WP_269123915.1">
    <property type="nucleotide sequence ID" value="NZ_JAPUBN010000013.1"/>
</dbReference>
<protein>
    <submittedName>
        <fullName evidence="2">Uncharacterized protein</fullName>
    </submittedName>
</protein>
<organism evidence="2 3">
    <name type="scientific">Marinomonas phaeophyticola</name>
    <dbReference type="NCBI Taxonomy" id="3004091"/>
    <lineage>
        <taxon>Bacteria</taxon>
        <taxon>Pseudomonadati</taxon>
        <taxon>Pseudomonadota</taxon>
        <taxon>Gammaproteobacteria</taxon>
        <taxon>Oceanospirillales</taxon>
        <taxon>Oceanospirillaceae</taxon>
        <taxon>Marinomonas</taxon>
    </lineage>
</organism>
<keyword evidence="1" id="KW-1133">Transmembrane helix</keyword>
<keyword evidence="3" id="KW-1185">Reference proteome</keyword>
<keyword evidence="1" id="KW-0472">Membrane</keyword>